<dbReference type="AlphaFoldDB" id="A0A8J2Q5G3"/>
<dbReference type="EMBL" id="CAJVCH010570299">
    <property type="protein sequence ID" value="CAG7834601.1"/>
    <property type="molecule type" value="Genomic_DNA"/>
</dbReference>
<name>A0A8J2Q5G3_9HEXA</name>
<comment type="caution">
    <text evidence="1">The sequence shown here is derived from an EMBL/GenBank/DDBJ whole genome shotgun (WGS) entry which is preliminary data.</text>
</comment>
<organism evidence="1 2">
    <name type="scientific">Allacma fusca</name>
    <dbReference type="NCBI Taxonomy" id="39272"/>
    <lineage>
        <taxon>Eukaryota</taxon>
        <taxon>Metazoa</taxon>
        <taxon>Ecdysozoa</taxon>
        <taxon>Arthropoda</taxon>
        <taxon>Hexapoda</taxon>
        <taxon>Collembola</taxon>
        <taxon>Symphypleona</taxon>
        <taxon>Sminthuridae</taxon>
        <taxon>Allacma</taxon>
    </lineage>
</organism>
<accession>A0A8J2Q5G3</accession>
<keyword evidence="2" id="KW-1185">Reference proteome</keyword>
<evidence type="ECO:0000313" key="2">
    <source>
        <dbReference type="Proteomes" id="UP000708208"/>
    </source>
</evidence>
<proteinExistence type="predicted"/>
<dbReference type="Proteomes" id="UP000708208">
    <property type="component" value="Unassembled WGS sequence"/>
</dbReference>
<protein>
    <submittedName>
        <fullName evidence="1">Uncharacterized protein</fullName>
    </submittedName>
</protein>
<reference evidence="1" key="1">
    <citation type="submission" date="2021-06" db="EMBL/GenBank/DDBJ databases">
        <authorList>
            <person name="Hodson N. C."/>
            <person name="Mongue J. A."/>
            <person name="Jaron S. K."/>
        </authorList>
    </citation>
    <scope>NUCLEOTIDE SEQUENCE</scope>
</reference>
<gene>
    <name evidence="1" type="ORF">AFUS01_LOCUS44089</name>
</gene>
<feature type="non-terminal residue" evidence="1">
    <location>
        <position position="1"/>
    </location>
</feature>
<evidence type="ECO:0000313" key="1">
    <source>
        <dbReference type="EMBL" id="CAG7834601.1"/>
    </source>
</evidence>
<sequence>SDVAVQFVTEFRFWVLDFLPVLHCSSLPHCDFNVTDESLIYPNR</sequence>